<evidence type="ECO:0000256" key="3">
    <source>
        <dbReference type="ARBA" id="ARBA00022475"/>
    </source>
</evidence>
<comment type="caution">
    <text evidence="10">The sequence shown here is derived from an EMBL/GenBank/DDBJ whole genome shotgun (WGS) entry which is preliminary data.</text>
</comment>
<gene>
    <name evidence="10" type="ORF">EJ913_10885</name>
</gene>
<evidence type="ECO:0000313" key="11">
    <source>
        <dbReference type="Proteomes" id="UP000280346"/>
    </source>
</evidence>
<comment type="subcellular location">
    <subcellularLocation>
        <location evidence="1 7">Cell membrane</location>
        <topology evidence="1 7">Multi-pass membrane protein</topology>
    </subcellularLocation>
</comment>
<dbReference type="AlphaFoldDB" id="A0A3S0WVH9"/>
<accession>A0A3S0WVH9</accession>
<feature type="transmembrane region" description="Helical" evidence="7">
    <location>
        <begin position="60"/>
        <end position="79"/>
    </location>
</feature>
<feature type="domain" description="ABC transmembrane type-1" evidence="9">
    <location>
        <begin position="53"/>
        <end position="233"/>
    </location>
</feature>
<protein>
    <submittedName>
        <fullName evidence="10">ABC transporter permease</fullName>
    </submittedName>
</protein>
<dbReference type="GO" id="GO:0005886">
    <property type="term" value="C:plasma membrane"/>
    <property type="evidence" value="ECO:0007669"/>
    <property type="project" value="UniProtKB-SubCell"/>
</dbReference>
<reference evidence="10 11" key="1">
    <citation type="submission" date="2018-12" db="EMBL/GenBank/DDBJ databases">
        <authorList>
            <person name="Yang Y."/>
        </authorList>
    </citation>
    <scope>NUCLEOTIDE SEQUENCE [LARGE SCALE GENOMIC DNA]</scope>
    <source>
        <strain evidence="10 11">GSF71</strain>
    </source>
</reference>
<evidence type="ECO:0000256" key="1">
    <source>
        <dbReference type="ARBA" id="ARBA00004651"/>
    </source>
</evidence>
<feature type="transmembrane region" description="Helical" evidence="7">
    <location>
        <begin position="168"/>
        <end position="193"/>
    </location>
</feature>
<evidence type="ECO:0000256" key="8">
    <source>
        <dbReference type="SAM" id="SignalP"/>
    </source>
</evidence>
<sequence length="246" mass="26885">MMKAAQRGLSLLLLLACWQLAADTAGSRLLPPPSDVLDAILRGVASGELPHHLAVTLRRVAASFVASMAVGTAIGIALGRSTVLDRLFDGWLVLFLNLPALVVIILCFVWFGMVEATAILAVSINKIPNVAVILREGARTLDRDFLDVARVYRLGTLRTLRHVVLPQLAPYVLAAARTGLALIWKIVLVVELLGRSDGVGFQINLYFQLFDVTVILAYTFAFIAVVLAIELAVLQPLDRRVGRWRR</sequence>
<dbReference type="InterPro" id="IPR000515">
    <property type="entry name" value="MetI-like"/>
</dbReference>
<evidence type="ECO:0000256" key="4">
    <source>
        <dbReference type="ARBA" id="ARBA00022692"/>
    </source>
</evidence>
<keyword evidence="2 7" id="KW-0813">Transport</keyword>
<dbReference type="SUPFAM" id="SSF161098">
    <property type="entry name" value="MetI-like"/>
    <property type="match status" value="1"/>
</dbReference>
<dbReference type="GO" id="GO:0055085">
    <property type="term" value="P:transmembrane transport"/>
    <property type="evidence" value="ECO:0007669"/>
    <property type="project" value="InterPro"/>
</dbReference>
<dbReference type="InterPro" id="IPR035906">
    <property type="entry name" value="MetI-like_sf"/>
</dbReference>
<dbReference type="Pfam" id="PF00528">
    <property type="entry name" value="BPD_transp_1"/>
    <property type="match status" value="1"/>
</dbReference>
<keyword evidence="8" id="KW-0732">Signal</keyword>
<keyword evidence="5 7" id="KW-1133">Transmembrane helix</keyword>
<keyword evidence="4 7" id="KW-0812">Transmembrane</keyword>
<comment type="similarity">
    <text evidence="7">Belongs to the binding-protein-dependent transport system permease family.</text>
</comment>
<dbReference type="RefSeq" id="WP_126997660.1">
    <property type="nucleotide sequence ID" value="NZ_JBNPXW010000005.1"/>
</dbReference>
<dbReference type="CDD" id="cd06261">
    <property type="entry name" value="TM_PBP2"/>
    <property type="match status" value="1"/>
</dbReference>
<name>A0A3S0WVH9_9PROT</name>
<dbReference type="Gene3D" id="1.10.3720.10">
    <property type="entry name" value="MetI-like"/>
    <property type="match status" value="1"/>
</dbReference>
<dbReference type="Proteomes" id="UP000280346">
    <property type="component" value="Unassembled WGS sequence"/>
</dbReference>
<feature type="chain" id="PRO_5018641595" evidence="8">
    <location>
        <begin position="22"/>
        <end position="246"/>
    </location>
</feature>
<proteinExistence type="inferred from homology"/>
<keyword evidence="3" id="KW-1003">Cell membrane</keyword>
<dbReference type="PANTHER" id="PTHR30151">
    <property type="entry name" value="ALKANE SULFONATE ABC TRANSPORTER-RELATED, MEMBRANE SUBUNIT"/>
    <property type="match status" value="1"/>
</dbReference>
<dbReference type="EMBL" id="RZIJ01000007">
    <property type="protein sequence ID" value="RUQ72068.1"/>
    <property type="molecule type" value="Genomic_DNA"/>
</dbReference>
<feature type="signal peptide" evidence="8">
    <location>
        <begin position="1"/>
        <end position="21"/>
    </location>
</feature>
<feature type="transmembrane region" description="Helical" evidence="7">
    <location>
        <begin position="91"/>
        <end position="113"/>
    </location>
</feature>
<keyword evidence="11" id="KW-1185">Reference proteome</keyword>
<evidence type="ECO:0000256" key="7">
    <source>
        <dbReference type="RuleBase" id="RU363032"/>
    </source>
</evidence>
<feature type="transmembrane region" description="Helical" evidence="7">
    <location>
        <begin position="205"/>
        <end position="229"/>
    </location>
</feature>
<evidence type="ECO:0000256" key="2">
    <source>
        <dbReference type="ARBA" id="ARBA00022448"/>
    </source>
</evidence>
<dbReference type="OrthoDB" id="8443696at2"/>
<evidence type="ECO:0000256" key="6">
    <source>
        <dbReference type="ARBA" id="ARBA00023136"/>
    </source>
</evidence>
<keyword evidence="6 7" id="KW-0472">Membrane</keyword>
<evidence type="ECO:0000259" key="9">
    <source>
        <dbReference type="PROSITE" id="PS50928"/>
    </source>
</evidence>
<organism evidence="10 11">
    <name type="scientific">Azospirillum doebereinerae</name>
    <dbReference type="NCBI Taxonomy" id="92933"/>
    <lineage>
        <taxon>Bacteria</taxon>
        <taxon>Pseudomonadati</taxon>
        <taxon>Pseudomonadota</taxon>
        <taxon>Alphaproteobacteria</taxon>
        <taxon>Rhodospirillales</taxon>
        <taxon>Azospirillaceae</taxon>
        <taxon>Azospirillum</taxon>
    </lineage>
</organism>
<evidence type="ECO:0000256" key="5">
    <source>
        <dbReference type="ARBA" id="ARBA00022989"/>
    </source>
</evidence>
<dbReference type="PROSITE" id="PS50928">
    <property type="entry name" value="ABC_TM1"/>
    <property type="match status" value="1"/>
</dbReference>
<evidence type="ECO:0000313" key="10">
    <source>
        <dbReference type="EMBL" id="RUQ72068.1"/>
    </source>
</evidence>
<dbReference type="PANTHER" id="PTHR30151:SF38">
    <property type="entry name" value="ALIPHATIC SULFONATES TRANSPORT PERMEASE PROTEIN SSUC-RELATED"/>
    <property type="match status" value="1"/>
</dbReference>